<feature type="binding site" evidence="7">
    <location>
        <position position="115"/>
    </location>
    <ligand>
        <name>Mg(2+)</name>
        <dbReference type="ChEBI" id="CHEBI:18420"/>
        <label>1</label>
        <note>catalytic</note>
    </ligand>
</feature>
<evidence type="ECO:0000256" key="8">
    <source>
        <dbReference type="RuleBase" id="RU364068"/>
    </source>
</evidence>
<evidence type="ECO:0000256" key="1">
    <source>
        <dbReference type="ARBA" id="ARBA00001946"/>
    </source>
</evidence>
<comment type="caution">
    <text evidence="9">The sequence shown here is derived from an EMBL/GenBank/DDBJ whole genome shotgun (WGS) entry which is preliminary data.</text>
</comment>
<keyword evidence="5 8" id="KW-0378">Hydrolase</keyword>
<proteinExistence type="inferred from homology"/>
<feature type="binding site" evidence="7">
    <location>
        <position position="249"/>
    </location>
    <ligand>
        <name>Mg(2+)</name>
        <dbReference type="ChEBI" id="CHEBI:18420"/>
        <label>1</label>
        <note>catalytic</note>
    </ligand>
</feature>
<dbReference type="PRINTS" id="PR00377">
    <property type="entry name" value="IMPHPHTASES"/>
</dbReference>
<evidence type="ECO:0000313" key="9">
    <source>
        <dbReference type="EMBL" id="GFH07592.1"/>
    </source>
</evidence>
<accession>A0A699YX45</accession>
<evidence type="ECO:0000256" key="3">
    <source>
        <dbReference type="ARBA" id="ARBA00009759"/>
    </source>
</evidence>
<gene>
    <name evidence="9" type="ORF">HaLaN_02414</name>
</gene>
<dbReference type="GO" id="GO:0007165">
    <property type="term" value="P:signal transduction"/>
    <property type="evidence" value="ECO:0007669"/>
    <property type="project" value="TreeGrafter"/>
</dbReference>
<dbReference type="PROSITE" id="PS00629">
    <property type="entry name" value="IMP_1"/>
    <property type="match status" value="1"/>
</dbReference>
<feature type="binding site" evidence="7">
    <location>
        <position position="98"/>
    </location>
    <ligand>
        <name>Mg(2+)</name>
        <dbReference type="ChEBI" id="CHEBI:18420"/>
        <label>1</label>
        <note>catalytic</note>
    </ligand>
</feature>
<evidence type="ECO:0000256" key="6">
    <source>
        <dbReference type="ARBA" id="ARBA00022842"/>
    </source>
</evidence>
<keyword evidence="4 7" id="KW-0479">Metal-binding</keyword>
<keyword evidence="6 7" id="KW-0460">Magnesium</keyword>
<protein>
    <recommendedName>
        <fullName evidence="8">Inositol-1-monophosphatase</fullName>
        <ecNumber evidence="8">3.1.3.25</ecNumber>
    </recommendedName>
</protein>
<evidence type="ECO:0000256" key="2">
    <source>
        <dbReference type="ARBA" id="ARBA00005152"/>
    </source>
</evidence>
<comment type="cofactor">
    <cofactor evidence="1 7 8">
        <name>Mg(2+)</name>
        <dbReference type="ChEBI" id="CHEBI:18420"/>
    </cofactor>
</comment>
<dbReference type="FunFam" id="3.40.190.80:FF:000002">
    <property type="entry name" value="Inositol-1-monophosphatase"/>
    <property type="match status" value="1"/>
</dbReference>
<dbReference type="EC" id="3.1.3.25" evidence="8"/>
<dbReference type="EMBL" id="BLLF01000104">
    <property type="protein sequence ID" value="GFH07592.1"/>
    <property type="molecule type" value="Genomic_DNA"/>
</dbReference>
<dbReference type="Gene3D" id="3.40.190.80">
    <property type="match status" value="1"/>
</dbReference>
<reference evidence="9 10" key="1">
    <citation type="submission" date="2020-02" db="EMBL/GenBank/DDBJ databases">
        <title>Draft genome sequence of Haematococcus lacustris strain NIES-144.</title>
        <authorList>
            <person name="Morimoto D."/>
            <person name="Nakagawa S."/>
            <person name="Yoshida T."/>
            <person name="Sawayama S."/>
        </authorList>
    </citation>
    <scope>NUCLEOTIDE SEQUENCE [LARGE SCALE GENOMIC DNA]</scope>
    <source>
        <strain evidence="9 10">NIES-144</strain>
    </source>
</reference>
<dbReference type="PANTHER" id="PTHR20854:SF17">
    <property type="entry name" value="PHOSPHATASE IMPL1, CHLOROPLASTIC"/>
    <property type="match status" value="1"/>
</dbReference>
<feature type="binding site" evidence="7">
    <location>
        <position position="118"/>
    </location>
    <ligand>
        <name>Mg(2+)</name>
        <dbReference type="ChEBI" id="CHEBI:18420"/>
        <label>1</label>
        <note>catalytic</note>
    </ligand>
</feature>
<dbReference type="AlphaFoldDB" id="A0A699YX45"/>
<dbReference type="FunFam" id="3.30.540.10:FF:000003">
    <property type="entry name" value="Inositol-1-monophosphatase"/>
    <property type="match status" value="1"/>
</dbReference>
<dbReference type="InterPro" id="IPR033942">
    <property type="entry name" value="IMPase"/>
</dbReference>
<evidence type="ECO:0000256" key="7">
    <source>
        <dbReference type="PIRSR" id="PIRSR600760-2"/>
    </source>
</evidence>
<comment type="similarity">
    <text evidence="3 8">Belongs to the inositol monophosphatase superfamily.</text>
</comment>
<dbReference type="Proteomes" id="UP000485058">
    <property type="component" value="Unassembled WGS sequence"/>
</dbReference>
<evidence type="ECO:0000313" key="10">
    <source>
        <dbReference type="Proteomes" id="UP000485058"/>
    </source>
</evidence>
<dbReference type="SUPFAM" id="SSF56655">
    <property type="entry name" value="Carbohydrate phosphatase"/>
    <property type="match status" value="1"/>
</dbReference>
<dbReference type="CDD" id="cd01639">
    <property type="entry name" value="IMPase"/>
    <property type="match status" value="1"/>
</dbReference>
<dbReference type="GO" id="GO:0008934">
    <property type="term" value="F:inositol monophosphate 1-phosphatase activity"/>
    <property type="evidence" value="ECO:0007669"/>
    <property type="project" value="InterPro"/>
</dbReference>
<organism evidence="9 10">
    <name type="scientific">Haematococcus lacustris</name>
    <name type="common">Green alga</name>
    <name type="synonym">Haematococcus pluvialis</name>
    <dbReference type="NCBI Taxonomy" id="44745"/>
    <lineage>
        <taxon>Eukaryota</taxon>
        <taxon>Viridiplantae</taxon>
        <taxon>Chlorophyta</taxon>
        <taxon>core chlorophytes</taxon>
        <taxon>Chlorophyceae</taxon>
        <taxon>CS clade</taxon>
        <taxon>Chlamydomonadales</taxon>
        <taxon>Haematococcaceae</taxon>
        <taxon>Haematococcus</taxon>
    </lineage>
</organism>
<dbReference type="PANTHER" id="PTHR20854">
    <property type="entry name" value="INOSITOL MONOPHOSPHATASE"/>
    <property type="match status" value="1"/>
</dbReference>
<dbReference type="InterPro" id="IPR000760">
    <property type="entry name" value="Inositol_monophosphatase-like"/>
</dbReference>
<comment type="pathway">
    <text evidence="2 8">Polyol metabolism; myo-inositol biosynthesis; myo-inositol from D-glucose 6-phosphate: step 2/2.</text>
</comment>
<evidence type="ECO:0000256" key="5">
    <source>
        <dbReference type="ARBA" id="ARBA00022801"/>
    </source>
</evidence>
<dbReference type="Gene3D" id="3.30.540.10">
    <property type="entry name" value="Fructose-1,6-Bisphosphatase, subunit A, domain 1"/>
    <property type="match status" value="1"/>
</dbReference>
<sequence length="331" mass="35748">MHAAHHQHAFSWPSRRHSIPLRNVRARATGSLEYSELLRVARAAADAGASVVTDALNKPRTVTFKGATDLVTETDKASEEAVLAVLRGAFPDHGLLGEEGGVGGGKESDYLWVVDPIDGTTNFAHSYPAFAVSVGVLHKAKPVAGCVVEFLGGPHAWSTRRFTAHKGGGAFCNDQPIRVSEVATINRSLLVTGFGYEHDAAWSANMELFKELTDVSQGVRRLGAAAVDLCHVALGIVDGYWEYRLKPWDVTAGVVVLQEAGGHCSTMEGQPYSVFDRSMLVSNGHLHAALLDYTRPRTEQLREAGVDLSPWFIPPGFKLHTEQVSLSEATV</sequence>
<evidence type="ECO:0000256" key="4">
    <source>
        <dbReference type="ARBA" id="ARBA00022723"/>
    </source>
</evidence>
<dbReference type="UniPathway" id="UPA00823">
    <property type="reaction ID" value="UER00788"/>
</dbReference>
<name>A0A699YX45_HAELA</name>
<keyword evidence="10" id="KW-1185">Reference proteome</keyword>
<dbReference type="GO" id="GO:0006021">
    <property type="term" value="P:inositol biosynthetic process"/>
    <property type="evidence" value="ECO:0007669"/>
    <property type="project" value="UniProtKB-UniPathway"/>
</dbReference>
<comment type="catalytic activity">
    <reaction evidence="8">
        <text>a myo-inositol phosphate + H2O = myo-inositol + phosphate</text>
        <dbReference type="Rhea" id="RHEA:24056"/>
        <dbReference type="ChEBI" id="CHEBI:15377"/>
        <dbReference type="ChEBI" id="CHEBI:17268"/>
        <dbReference type="ChEBI" id="CHEBI:43474"/>
        <dbReference type="ChEBI" id="CHEBI:84139"/>
        <dbReference type="EC" id="3.1.3.25"/>
    </reaction>
</comment>
<dbReference type="Pfam" id="PF00459">
    <property type="entry name" value="Inositol_P"/>
    <property type="match status" value="1"/>
</dbReference>
<feature type="binding site" evidence="7">
    <location>
        <position position="117"/>
    </location>
    <ligand>
        <name>Mg(2+)</name>
        <dbReference type="ChEBI" id="CHEBI:18420"/>
        <label>1</label>
        <note>catalytic</note>
    </ligand>
</feature>
<dbReference type="GO" id="GO:0046872">
    <property type="term" value="F:metal ion binding"/>
    <property type="evidence" value="ECO:0007669"/>
    <property type="project" value="UniProtKB-KW"/>
</dbReference>
<dbReference type="InterPro" id="IPR020583">
    <property type="entry name" value="Inositol_monoP_metal-BS"/>
</dbReference>